<feature type="compositionally biased region" description="Basic and acidic residues" evidence="1">
    <location>
        <begin position="242"/>
        <end position="262"/>
    </location>
</feature>
<proteinExistence type="predicted"/>
<evidence type="ECO:0000313" key="3">
    <source>
        <dbReference type="Proteomes" id="UP000297245"/>
    </source>
</evidence>
<reference evidence="2 3" key="1">
    <citation type="journal article" date="2019" name="Nat. Ecol. Evol.">
        <title>Megaphylogeny resolves global patterns of mushroom evolution.</title>
        <authorList>
            <person name="Varga T."/>
            <person name="Krizsan K."/>
            <person name="Foldi C."/>
            <person name="Dima B."/>
            <person name="Sanchez-Garcia M."/>
            <person name="Sanchez-Ramirez S."/>
            <person name="Szollosi G.J."/>
            <person name="Szarkandi J.G."/>
            <person name="Papp V."/>
            <person name="Albert L."/>
            <person name="Andreopoulos W."/>
            <person name="Angelini C."/>
            <person name="Antonin V."/>
            <person name="Barry K.W."/>
            <person name="Bougher N.L."/>
            <person name="Buchanan P."/>
            <person name="Buyck B."/>
            <person name="Bense V."/>
            <person name="Catcheside P."/>
            <person name="Chovatia M."/>
            <person name="Cooper J."/>
            <person name="Damon W."/>
            <person name="Desjardin D."/>
            <person name="Finy P."/>
            <person name="Geml J."/>
            <person name="Haridas S."/>
            <person name="Hughes K."/>
            <person name="Justo A."/>
            <person name="Karasinski D."/>
            <person name="Kautmanova I."/>
            <person name="Kiss B."/>
            <person name="Kocsube S."/>
            <person name="Kotiranta H."/>
            <person name="LaButti K.M."/>
            <person name="Lechner B.E."/>
            <person name="Liimatainen K."/>
            <person name="Lipzen A."/>
            <person name="Lukacs Z."/>
            <person name="Mihaltcheva S."/>
            <person name="Morgado L.N."/>
            <person name="Niskanen T."/>
            <person name="Noordeloos M.E."/>
            <person name="Ohm R.A."/>
            <person name="Ortiz-Santana B."/>
            <person name="Ovrebo C."/>
            <person name="Racz N."/>
            <person name="Riley R."/>
            <person name="Savchenko A."/>
            <person name="Shiryaev A."/>
            <person name="Soop K."/>
            <person name="Spirin V."/>
            <person name="Szebenyi C."/>
            <person name="Tomsovsky M."/>
            <person name="Tulloss R.E."/>
            <person name="Uehling J."/>
            <person name="Grigoriev I.V."/>
            <person name="Vagvolgyi C."/>
            <person name="Papp T."/>
            <person name="Martin F.M."/>
            <person name="Miettinen O."/>
            <person name="Hibbett D.S."/>
            <person name="Nagy L.G."/>
        </authorList>
    </citation>
    <scope>NUCLEOTIDE SEQUENCE [LARGE SCALE GENOMIC DNA]</scope>
    <source>
        <strain evidence="2 3">CBS 962.96</strain>
    </source>
</reference>
<name>A0A4S8LZU0_DENBC</name>
<feature type="region of interest" description="Disordered" evidence="1">
    <location>
        <begin position="179"/>
        <end position="268"/>
    </location>
</feature>
<protein>
    <submittedName>
        <fullName evidence="2">Uncharacterized protein</fullName>
    </submittedName>
</protein>
<sequence length="268" mass="29710">MISTPVSHNTGNSQVAWRNWGIPSTLLGIPKLCGEIGEFPHTGNSRVVWRNWGIPNNILGIPKFCEAFWEFPVHDWEFPLTSVESMHRKMYLSTLGRVPEVSAEWKDWDEKRFEEALEGAEGIQTTEPGSEGQESATTPQCEEDPTLMPSPRAPDNPLMVPEVHNQAPTVPPAQTAIVPIDTGAIPPPAQQPPVQQAPPAPNKRGRKRKALADTNQAFVNSTAVTGTNGKIAMQTTKRRKRWDSGLSKEEAQRVRNERKENKQTAARG</sequence>
<dbReference type="AlphaFoldDB" id="A0A4S8LZU0"/>
<feature type="compositionally biased region" description="Pro residues" evidence="1">
    <location>
        <begin position="185"/>
        <end position="201"/>
    </location>
</feature>
<accession>A0A4S8LZU0</accession>
<evidence type="ECO:0000256" key="1">
    <source>
        <dbReference type="SAM" id="MobiDB-lite"/>
    </source>
</evidence>
<organism evidence="2 3">
    <name type="scientific">Dendrothele bispora (strain CBS 962.96)</name>
    <dbReference type="NCBI Taxonomy" id="1314807"/>
    <lineage>
        <taxon>Eukaryota</taxon>
        <taxon>Fungi</taxon>
        <taxon>Dikarya</taxon>
        <taxon>Basidiomycota</taxon>
        <taxon>Agaricomycotina</taxon>
        <taxon>Agaricomycetes</taxon>
        <taxon>Agaricomycetidae</taxon>
        <taxon>Agaricales</taxon>
        <taxon>Agaricales incertae sedis</taxon>
        <taxon>Dendrothele</taxon>
    </lineage>
</organism>
<feature type="region of interest" description="Disordered" evidence="1">
    <location>
        <begin position="119"/>
        <end position="166"/>
    </location>
</feature>
<gene>
    <name evidence="2" type="ORF">K435DRAFT_798273</name>
</gene>
<feature type="compositionally biased region" description="Polar residues" evidence="1">
    <location>
        <begin position="213"/>
        <end position="228"/>
    </location>
</feature>
<evidence type="ECO:0000313" key="2">
    <source>
        <dbReference type="EMBL" id="THU95267.1"/>
    </source>
</evidence>
<dbReference type="Proteomes" id="UP000297245">
    <property type="component" value="Unassembled WGS sequence"/>
</dbReference>
<dbReference type="EMBL" id="ML179204">
    <property type="protein sequence ID" value="THU95267.1"/>
    <property type="molecule type" value="Genomic_DNA"/>
</dbReference>
<feature type="compositionally biased region" description="Polar residues" evidence="1">
    <location>
        <begin position="123"/>
        <end position="140"/>
    </location>
</feature>
<keyword evidence="3" id="KW-1185">Reference proteome</keyword>